<sequence>MRLLSVVIDFALIELLHSIRVPLTLVTLRRVILAGVAVAAFFVVVVAVTVTRLLPTFFGGDTASARTVIAIFVLVMIVISCTANGVRDIFGERRDVVRRSPNRSFFRTLDLTAERVHFIYVVVFSLPVYAGAFLTGAAVAASASEAPAALRATLVIAPIGFFLSHAWVTAALAAGAAKRPVGIFWSFFGFILGGVLGVFSGAFGANIITSYVGDALLHFLEEVTPVLLLIFVTLTVAGVILYPVFARRLRYCGFTLGDKSARRTRLVPLMPRPTLFRGGRREWRADRARYLPQRLLTIAIFAAAASVTWRVAGGPIPENPDVLLESVAGSAAMFVLLGADPFMARHGPRARATQLRVLWEWGVSRTRLVTALSVQFAAFPFTVGLLGAITLIALGVEFVAVMILVVAVATAGAALFSDALIPPTRNSDDSTSTSILSMLVTITVASPVIALVFARQPGCDILAAITAVLIWGVALICFSSRILHRPSFSIT</sequence>
<dbReference type="EMBL" id="NAEP01000024">
    <property type="protein sequence ID" value="PDQ35951.1"/>
    <property type="molecule type" value="Genomic_DNA"/>
</dbReference>
<comment type="caution">
    <text evidence="2">The sequence shown here is derived from an EMBL/GenBank/DDBJ whole genome shotgun (WGS) entry which is preliminary data.</text>
</comment>
<feature type="transmembrane region" description="Helical" evidence="1">
    <location>
        <begin position="183"/>
        <end position="203"/>
    </location>
</feature>
<organism evidence="2 3">
    <name type="scientific">Candidatus Lumbricidiphila eiseniae</name>
    <dbReference type="NCBI Taxonomy" id="1969409"/>
    <lineage>
        <taxon>Bacteria</taxon>
        <taxon>Bacillati</taxon>
        <taxon>Actinomycetota</taxon>
        <taxon>Actinomycetes</taxon>
        <taxon>Micrococcales</taxon>
        <taxon>Microbacteriaceae</taxon>
        <taxon>Candidatus Lumbricidiphila</taxon>
    </lineage>
</organism>
<dbReference type="AlphaFoldDB" id="A0A2A6FTL1"/>
<protein>
    <submittedName>
        <fullName evidence="2">Uncharacterized protein</fullName>
    </submittedName>
</protein>
<dbReference type="Proteomes" id="UP000219994">
    <property type="component" value="Unassembled WGS sequence"/>
</dbReference>
<feature type="transmembrane region" description="Helical" evidence="1">
    <location>
        <begin position="63"/>
        <end position="86"/>
    </location>
</feature>
<reference evidence="3" key="1">
    <citation type="submission" date="2017-03" db="EMBL/GenBank/DDBJ databases">
        <authorList>
            <person name="Lund M.B."/>
        </authorList>
    </citation>
    <scope>NUCLEOTIDE SEQUENCE [LARGE SCALE GENOMIC DNA]</scope>
</reference>
<name>A0A2A6FTL1_9MICO</name>
<proteinExistence type="predicted"/>
<feature type="transmembrane region" description="Helical" evidence="1">
    <location>
        <begin position="118"/>
        <end position="143"/>
    </location>
</feature>
<evidence type="ECO:0000313" key="3">
    <source>
        <dbReference type="Proteomes" id="UP000219994"/>
    </source>
</evidence>
<evidence type="ECO:0000256" key="1">
    <source>
        <dbReference type="SAM" id="Phobius"/>
    </source>
</evidence>
<feature type="transmembrane region" description="Helical" evidence="1">
    <location>
        <begin position="398"/>
        <end position="421"/>
    </location>
</feature>
<keyword evidence="1" id="KW-0812">Transmembrane</keyword>
<feature type="transmembrane region" description="Helical" evidence="1">
    <location>
        <begin position="155"/>
        <end position="176"/>
    </location>
</feature>
<gene>
    <name evidence="2" type="ORF">B5766_03515</name>
</gene>
<feature type="transmembrane region" description="Helical" evidence="1">
    <location>
        <begin position="294"/>
        <end position="312"/>
    </location>
</feature>
<accession>A0A2A6FTL1</accession>
<feature type="transmembrane region" description="Helical" evidence="1">
    <location>
        <begin position="223"/>
        <end position="245"/>
    </location>
</feature>
<feature type="transmembrane region" description="Helical" evidence="1">
    <location>
        <begin position="327"/>
        <end position="347"/>
    </location>
</feature>
<evidence type="ECO:0000313" key="2">
    <source>
        <dbReference type="EMBL" id="PDQ35951.1"/>
    </source>
</evidence>
<feature type="transmembrane region" description="Helical" evidence="1">
    <location>
        <begin position="433"/>
        <end position="455"/>
    </location>
</feature>
<keyword evidence="1" id="KW-1133">Transmembrane helix</keyword>
<keyword evidence="1" id="KW-0472">Membrane</keyword>
<feature type="transmembrane region" description="Helical" evidence="1">
    <location>
        <begin position="368"/>
        <end position="392"/>
    </location>
</feature>
<feature type="transmembrane region" description="Helical" evidence="1">
    <location>
        <begin position="31"/>
        <end position="51"/>
    </location>
</feature>
<feature type="transmembrane region" description="Helical" evidence="1">
    <location>
        <begin position="461"/>
        <end position="483"/>
    </location>
</feature>